<accession>Q23C19</accession>
<name>Q23C19_TETTS</name>
<dbReference type="AlphaFoldDB" id="Q23C19"/>
<feature type="compositionally biased region" description="Basic and acidic residues" evidence="1">
    <location>
        <begin position="1163"/>
        <end position="1172"/>
    </location>
</feature>
<dbReference type="Proteomes" id="UP000009168">
    <property type="component" value="Unassembled WGS sequence"/>
</dbReference>
<feature type="compositionally biased region" description="Acidic residues" evidence="1">
    <location>
        <begin position="1146"/>
        <end position="1162"/>
    </location>
</feature>
<proteinExistence type="predicted"/>
<protein>
    <submittedName>
        <fullName evidence="2">Uncharacterized protein</fullName>
    </submittedName>
</protein>
<dbReference type="RefSeq" id="XP_001014194.3">
    <property type="nucleotide sequence ID" value="XM_001014194.3"/>
</dbReference>
<organism evidence="2 3">
    <name type="scientific">Tetrahymena thermophila (strain SB210)</name>
    <dbReference type="NCBI Taxonomy" id="312017"/>
    <lineage>
        <taxon>Eukaryota</taxon>
        <taxon>Sar</taxon>
        <taxon>Alveolata</taxon>
        <taxon>Ciliophora</taxon>
        <taxon>Intramacronucleata</taxon>
        <taxon>Oligohymenophorea</taxon>
        <taxon>Hymenostomatida</taxon>
        <taxon>Tetrahymenina</taxon>
        <taxon>Tetrahymenidae</taxon>
        <taxon>Tetrahymena</taxon>
    </lineage>
</organism>
<evidence type="ECO:0000256" key="1">
    <source>
        <dbReference type="SAM" id="MobiDB-lite"/>
    </source>
</evidence>
<feature type="region of interest" description="Disordered" evidence="1">
    <location>
        <begin position="1115"/>
        <end position="1250"/>
    </location>
</feature>
<feature type="compositionally biased region" description="Basic residues" evidence="1">
    <location>
        <begin position="1173"/>
        <end position="1186"/>
    </location>
</feature>
<evidence type="ECO:0000313" key="3">
    <source>
        <dbReference type="Proteomes" id="UP000009168"/>
    </source>
</evidence>
<feature type="compositionally biased region" description="Polar residues" evidence="1">
    <location>
        <begin position="1"/>
        <end position="22"/>
    </location>
</feature>
<dbReference type="InParanoid" id="Q23C19"/>
<evidence type="ECO:0000313" key="2">
    <source>
        <dbReference type="EMBL" id="EAR93949.3"/>
    </source>
</evidence>
<feature type="compositionally biased region" description="Basic and acidic residues" evidence="1">
    <location>
        <begin position="1117"/>
        <end position="1144"/>
    </location>
</feature>
<sequence length="1250" mass="147053">MPPKKSGQSRGNQRQANQQKSKPISEYTDYNLYEQLSRENCSIEEILDQIKDVDDQETKENILQNFVQLIFKLVGLNSFVIKLEDKQFSSIDQDFFKSEIESNLKNVKDFNWVFTTRKEEHQFLKDNLFIFFDSILQQSQYYKSEKKDDSFMVNLSNFLIMLSKSHIQNVRQNVLRLVRIIVEQGLIRIEKLRAAQQRKLQKEEQYLKNILENIMNILIKGIFHSRILDKSQSIQQDCIESFEIFFNISPQMTLNSQNLIQLCYLFDSDIDLANALLKVLINIKWKETESSLEALKELVQYDKFRKRLIYFSNISTFVTSYRAIQLVNLIDEILPGSLNNKDLKRAMATIFHKYEEVRAEGFKILQKFLEVNEGERQISVINLEGGEDDGVSDIFQFKQQTNSLACQTFIKKFYTLLDEVDSKIYEKEDLIQNMINSLGFEFGAIYDFQNIFQLLNQLPSSNLKDKIFDLFKLIVIILKKTMKFLQLISQGENPSSIYNQKQSEKLLIIRNEFFKALVANFDNFYENMNKHPILKEYSYQLLLSIPAIDLQQNLKETQFKTISKKIAEDILNTILNQDSFIEDKSQSMGLVFGCVSTLQYFLLHTPRAYIDPFKQCKEKLIKHAILDCTDNLHEIVVQEKETSLDLSQLQEEYTYLFIKLFSCTNLLNQLDEIYCESFIQKCLEITDTATSYTSTDNTCIYTFTSLGLQLDFYLNVLRVGLSESCQKTSRLEEYLKYRQKVIKQLWLFLREEKKKAIQFNLETSEYKKILFKSYYSVVEGLAFVCNQKLKHLPIYIKLHSDDPLFTSLIDYISYYIPQGQIGDEKKLESNENSNDHSNNNDIKNKIMEAEKEDENKLKLKPFEESYLFQQQYQNQKQISDIQIILLQFCKLTLSNPKFIHSQFGVYIFKNFFDCQNKEIVDLLRKNLACCRLQGDKQSGFPPFWRAFDEIVNQLLDEGKDMSVIKKFVVFTHKSYFSETINEGNVQVKPKEHFKELCERQIYFLTAKTAVLINTPNKLNTLNAIGYLLQIKINYPKSLDPNHLMYIQSLQKKYQTFFLKKTQDYVQEFKQNNQHLQSLDETILSEKSKEIIYRYVKNLESWSQVKFNVDPYGEGQEALEKQREQAERSLKKEQKQENADEKSDLVSESEDEEVQDQDQEESVEEKNNTTDKKQSHKSKQVNKKTRSSSRSSSKNQKSSKKMDENKQKPTSSVKKTKKEQKSSVKINIKQQQEESSKVETVKKNHRRQKKN</sequence>
<dbReference type="GeneID" id="7846697"/>
<reference evidence="3" key="1">
    <citation type="journal article" date="2006" name="PLoS Biol.">
        <title>Macronuclear genome sequence of the ciliate Tetrahymena thermophila, a model eukaryote.</title>
        <authorList>
            <person name="Eisen J.A."/>
            <person name="Coyne R.S."/>
            <person name="Wu M."/>
            <person name="Wu D."/>
            <person name="Thiagarajan M."/>
            <person name="Wortman J.R."/>
            <person name="Badger J.H."/>
            <person name="Ren Q."/>
            <person name="Amedeo P."/>
            <person name="Jones K.M."/>
            <person name="Tallon L.J."/>
            <person name="Delcher A.L."/>
            <person name="Salzberg S.L."/>
            <person name="Silva J.C."/>
            <person name="Haas B.J."/>
            <person name="Majoros W.H."/>
            <person name="Farzad M."/>
            <person name="Carlton J.M."/>
            <person name="Smith R.K. Jr."/>
            <person name="Garg J."/>
            <person name="Pearlman R.E."/>
            <person name="Karrer K.M."/>
            <person name="Sun L."/>
            <person name="Manning G."/>
            <person name="Elde N.C."/>
            <person name="Turkewitz A.P."/>
            <person name="Asai D.J."/>
            <person name="Wilkes D.E."/>
            <person name="Wang Y."/>
            <person name="Cai H."/>
            <person name="Collins K."/>
            <person name="Stewart B.A."/>
            <person name="Lee S.R."/>
            <person name="Wilamowska K."/>
            <person name="Weinberg Z."/>
            <person name="Ruzzo W.L."/>
            <person name="Wloga D."/>
            <person name="Gaertig J."/>
            <person name="Frankel J."/>
            <person name="Tsao C.-C."/>
            <person name="Gorovsky M.A."/>
            <person name="Keeling P.J."/>
            <person name="Waller R.F."/>
            <person name="Patron N.J."/>
            <person name="Cherry J.M."/>
            <person name="Stover N.A."/>
            <person name="Krieger C.J."/>
            <person name="del Toro C."/>
            <person name="Ryder H.F."/>
            <person name="Williamson S.C."/>
            <person name="Barbeau R.A."/>
            <person name="Hamilton E.P."/>
            <person name="Orias E."/>
        </authorList>
    </citation>
    <scope>NUCLEOTIDE SEQUENCE [LARGE SCALE GENOMIC DNA]</scope>
    <source>
        <strain evidence="3">SB210</strain>
    </source>
</reference>
<keyword evidence="3" id="KW-1185">Reference proteome</keyword>
<dbReference type="KEGG" id="tet:TTHERM_00225630"/>
<feature type="region of interest" description="Disordered" evidence="1">
    <location>
        <begin position="1"/>
        <end position="26"/>
    </location>
</feature>
<feature type="compositionally biased region" description="Basic and acidic residues" evidence="1">
    <location>
        <begin position="1230"/>
        <end position="1241"/>
    </location>
</feature>
<dbReference type="EMBL" id="GG662718">
    <property type="protein sequence ID" value="EAR93949.3"/>
    <property type="molecule type" value="Genomic_DNA"/>
</dbReference>
<gene>
    <name evidence="2" type="ORF">TTHERM_00225630</name>
</gene>
<dbReference type="STRING" id="312017.Q23C19"/>
<dbReference type="HOGENOM" id="CLU_268398_0_0_1"/>